<evidence type="ECO:0000256" key="1">
    <source>
        <dbReference type="ARBA" id="ARBA00022669"/>
    </source>
</evidence>
<reference evidence="9" key="1">
    <citation type="submission" date="2020-01" db="EMBL/GenBank/DDBJ databases">
        <title>Draft genome sequence of the Termite Coptotermes fromosanus.</title>
        <authorList>
            <person name="Itakura S."/>
            <person name="Yosikawa Y."/>
            <person name="Umezawa K."/>
        </authorList>
    </citation>
    <scope>NUCLEOTIDE SEQUENCE [LARGE SCALE GENOMIC DNA]</scope>
</reference>
<organism evidence="8 9">
    <name type="scientific">Coptotermes formosanus</name>
    <name type="common">Formosan subterranean termite</name>
    <dbReference type="NCBI Taxonomy" id="36987"/>
    <lineage>
        <taxon>Eukaryota</taxon>
        <taxon>Metazoa</taxon>
        <taxon>Ecdysozoa</taxon>
        <taxon>Arthropoda</taxon>
        <taxon>Hexapoda</taxon>
        <taxon>Insecta</taxon>
        <taxon>Pterygota</taxon>
        <taxon>Neoptera</taxon>
        <taxon>Polyneoptera</taxon>
        <taxon>Dictyoptera</taxon>
        <taxon>Blattodea</taxon>
        <taxon>Blattoidea</taxon>
        <taxon>Termitoidae</taxon>
        <taxon>Rhinotermitidae</taxon>
        <taxon>Coptotermes</taxon>
    </lineage>
</organism>
<dbReference type="SUPFAM" id="SSF57625">
    <property type="entry name" value="Invertebrate chitin-binding proteins"/>
    <property type="match status" value="2"/>
</dbReference>
<evidence type="ECO:0000256" key="5">
    <source>
        <dbReference type="ARBA" id="ARBA00023180"/>
    </source>
</evidence>
<dbReference type="InterPro" id="IPR036508">
    <property type="entry name" value="Chitin-bd_dom_sf"/>
</dbReference>
<dbReference type="Proteomes" id="UP000502823">
    <property type="component" value="Unassembled WGS sequence"/>
</dbReference>
<gene>
    <name evidence="8" type="ORF">Cfor_03736</name>
</gene>
<dbReference type="Gene3D" id="2.170.140.10">
    <property type="entry name" value="Chitin binding domain"/>
    <property type="match status" value="2"/>
</dbReference>
<keyword evidence="1" id="KW-0147">Chitin-binding</keyword>
<dbReference type="AlphaFoldDB" id="A0A6L2PGH2"/>
<dbReference type="InParanoid" id="A0A6L2PGH2"/>
<feature type="domain" description="Chitin-binding type-2" evidence="7">
    <location>
        <begin position="223"/>
        <end position="279"/>
    </location>
</feature>
<keyword evidence="5" id="KW-0325">Glycoprotein</keyword>
<feature type="region of interest" description="Disordered" evidence="6">
    <location>
        <begin position="138"/>
        <end position="160"/>
    </location>
</feature>
<evidence type="ECO:0000256" key="3">
    <source>
        <dbReference type="ARBA" id="ARBA00022737"/>
    </source>
</evidence>
<comment type="caution">
    <text evidence="8">The sequence shown here is derived from an EMBL/GenBank/DDBJ whole genome shotgun (WGS) entry which is preliminary data.</text>
</comment>
<dbReference type="PANTHER" id="PTHR23301">
    <property type="entry name" value="CHITIN BINDING PERITROPHIN-A"/>
    <property type="match status" value="1"/>
</dbReference>
<feature type="compositionally biased region" description="Basic and acidic residues" evidence="6">
    <location>
        <begin position="143"/>
        <end position="160"/>
    </location>
</feature>
<dbReference type="OrthoDB" id="6597859at2759"/>
<keyword evidence="9" id="KW-1185">Reference proteome</keyword>
<dbReference type="GO" id="GO:0008061">
    <property type="term" value="F:chitin binding"/>
    <property type="evidence" value="ECO:0007669"/>
    <property type="project" value="UniProtKB-KW"/>
</dbReference>
<keyword evidence="4" id="KW-1015">Disulfide bond</keyword>
<dbReference type="SMART" id="SM00494">
    <property type="entry name" value="ChtBD2"/>
    <property type="match status" value="4"/>
</dbReference>
<evidence type="ECO:0000256" key="6">
    <source>
        <dbReference type="SAM" id="MobiDB-lite"/>
    </source>
</evidence>
<evidence type="ECO:0000256" key="2">
    <source>
        <dbReference type="ARBA" id="ARBA00022729"/>
    </source>
</evidence>
<evidence type="ECO:0000259" key="7">
    <source>
        <dbReference type="PROSITE" id="PS50940"/>
    </source>
</evidence>
<proteinExistence type="predicted"/>
<dbReference type="PANTHER" id="PTHR23301:SF0">
    <property type="entry name" value="CHITIN-BINDING TYPE-2 DOMAIN-CONTAINING PROTEIN-RELATED"/>
    <property type="match status" value="1"/>
</dbReference>
<evidence type="ECO:0000256" key="4">
    <source>
        <dbReference type="ARBA" id="ARBA00023157"/>
    </source>
</evidence>
<dbReference type="PROSITE" id="PS50940">
    <property type="entry name" value="CHIT_BIND_II"/>
    <property type="match status" value="1"/>
</dbReference>
<protein>
    <recommendedName>
        <fullName evidence="7">Chitin-binding type-2 domain-containing protein</fullName>
    </recommendedName>
</protein>
<keyword evidence="3" id="KW-0677">Repeat</keyword>
<sequence length="371" mass="40767">MTSMTDVCTQCRPVSAPTKSRKTRAAAVGTCKASGPYCEDCDRLVVCANMGENVLASIVNISCSEIDTDMTCNQAVCTTQAPGTQACEGSDKAGTFRCLQPGFFPDPADCKTFHVCGSDLSHFSGECDDQYDADLGRCTSVDPEDKPSEKKEQATPPEHKCQNIDNPCKGAKTAPVKFPDYPSYYVICIPVVTKSRRTTYFYQVSVAKCPGRQVFNDATRMCEMTCTGKRGRFQDPDDCHSYITCSNGTPVKTPCPENRAFDADRKLCLPEAMVQGCQRTRSVETSTAITTTTNQATTRSSLSTTTKTIPTVGFQCRASGAFPDESDCHRFITCSLETRSDGVYFRMRRKQCPFLTYFNPSGFCQLGFCWN</sequence>
<dbReference type="InterPro" id="IPR051940">
    <property type="entry name" value="Chitin_bind-dev_reg"/>
</dbReference>
<accession>A0A6L2PGH2</accession>
<dbReference type="EMBL" id="BLKM01000167">
    <property type="protein sequence ID" value="GFG29685.1"/>
    <property type="molecule type" value="Genomic_DNA"/>
</dbReference>
<name>A0A6L2PGH2_COPFO</name>
<dbReference type="Pfam" id="PF01607">
    <property type="entry name" value="CBM_14"/>
    <property type="match status" value="1"/>
</dbReference>
<evidence type="ECO:0000313" key="8">
    <source>
        <dbReference type="EMBL" id="GFG29685.1"/>
    </source>
</evidence>
<dbReference type="InterPro" id="IPR002557">
    <property type="entry name" value="Chitin-bd_dom"/>
</dbReference>
<dbReference type="GO" id="GO:0005576">
    <property type="term" value="C:extracellular region"/>
    <property type="evidence" value="ECO:0007669"/>
    <property type="project" value="InterPro"/>
</dbReference>
<evidence type="ECO:0000313" key="9">
    <source>
        <dbReference type="Proteomes" id="UP000502823"/>
    </source>
</evidence>
<keyword evidence="2" id="KW-0732">Signal</keyword>